<evidence type="ECO:0000259" key="2">
    <source>
        <dbReference type="SMART" id="SM00775"/>
    </source>
</evidence>
<feature type="domain" description="LNS2/PITP" evidence="2">
    <location>
        <begin position="224"/>
        <end position="380"/>
    </location>
</feature>
<dbReference type="InterPro" id="IPR031315">
    <property type="entry name" value="LNS2/PITP"/>
</dbReference>
<dbReference type="GO" id="GO:0008195">
    <property type="term" value="F:phosphatidate phosphatase activity"/>
    <property type="evidence" value="ECO:0000318"/>
    <property type="project" value="GO_Central"/>
</dbReference>
<evidence type="ECO:0000313" key="3">
    <source>
        <dbReference type="EMBL" id="EAX97803.1"/>
    </source>
</evidence>
<dbReference type="SMR" id="A2FBC3"/>
<dbReference type="KEGG" id="tva:4755591"/>
<reference evidence="3" key="2">
    <citation type="journal article" date="2007" name="Science">
        <title>Draft genome sequence of the sexually transmitted pathogen Trichomonas vaginalis.</title>
        <authorList>
            <person name="Carlton J.M."/>
            <person name="Hirt R.P."/>
            <person name="Silva J.C."/>
            <person name="Delcher A.L."/>
            <person name="Schatz M."/>
            <person name="Zhao Q."/>
            <person name="Wortman J.R."/>
            <person name="Bidwell S.L."/>
            <person name="Alsmark U.C.M."/>
            <person name="Besteiro S."/>
            <person name="Sicheritz-Ponten T."/>
            <person name="Noel C.J."/>
            <person name="Dacks J.B."/>
            <person name="Foster P.G."/>
            <person name="Simillion C."/>
            <person name="Van de Peer Y."/>
            <person name="Miranda-Saavedra D."/>
            <person name="Barton G.J."/>
            <person name="Westrop G.D."/>
            <person name="Mueller S."/>
            <person name="Dessi D."/>
            <person name="Fiori P.L."/>
            <person name="Ren Q."/>
            <person name="Paulsen I."/>
            <person name="Zhang H."/>
            <person name="Bastida-Corcuera F.D."/>
            <person name="Simoes-Barbosa A."/>
            <person name="Brown M.T."/>
            <person name="Hayes R.D."/>
            <person name="Mukherjee M."/>
            <person name="Okumura C.Y."/>
            <person name="Schneider R."/>
            <person name="Smith A.J."/>
            <person name="Vanacova S."/>
            <person name="Villalvazo M."/>
            <person name="Haas B.J."/>
            <person name="Pertea M."/>
            <person name="Feldblyum T.V."/>
            <person name="Utterback T.R."/>
            <person name="Shu C.L."/>
            <person name="Osoegawa K."/>
            <person name="de Jong P.J."/>
            <person name="Hrdy I."/>
            <person name="Horvathova L."/>
            <person name="Zubacova Z."/>
            <person name="Dolezal P."/>
            <person name="Malik S.B."/>
            <person name="Logsdon J.M. Jr."/>
            <person name="Henze K."/>
            <person name="Gupta A."/>
            <person name="Wang C.C."/>
            <person name="Dunne R.L."/>
            <person name="Upcroft J.A."/>
            <person name="Upcroft P."/>
            <person name="White O."/>
            <person name="Salzberg S.L."/>
            <person name="Tang P."/>
            <person name="Chiu C.-H."/>
            <person name="Lee Y.-S."/>
            <person name="Embley T.M."/>
            <person name="Coombs G.H."/>
            <person name="Mottram J.C."/>
            <person name="Tachezy J."/>
            <person name="Fraser-Liggett C.M."/>
            <person name="Johnson P.J."/>
        </authorList>
    </citation>
    <scope>NUCLEOTIDE SEQUENCE [LARGE SCALE GENOMIC DNA]</scope>
    <source>
        <strain evidence="3">G3</strain>
    </source>
</reference>
<dbReference type="InParanoid" id="A2FBC3"/>
<dbReference type="Pfam" id="PF08235">
    <property type="entry name" value="LNS2"/>
    <property type="match status" value="1"/>
</dbReference>
<dbReference type="EMBL" id="DS113700">
    <property type="protein sequence ID" value="EAX97803.1"/>
    <property type="molecule type" value="Genomic_DNA"/>
</dbReference>
<dbReference type="InterPro" id="IPR013209">
    <property type="entry name" value="LNS2"/>
</dbReference>
<dbReference type="OrthoDB" id="4567at2759"/>
<dbReference type="FunCoup" id="A2FBC3">
    <property type="interactions" value="333"/>
</dbReference>
<evidence type="ECO:0000256" key="1">
    <source>
        <dbReference type="ARBA" id="ARBA00005476"/>
    </source>
</evidence>
<gene>
    <name evidence="3" type="ORF">TVAG_157880</name>
</gene>
<accession>A2FBC3</accession>
<dbReference type="SMART" id="SM00775">
    <property type="entry name" value="LNS2"/>
    <property type="match status" value="1"/>
</dbReference>
<dbReference type="InterPro" id="IPR007651">
    <property type="entry name" value="Lipin_N"/>
</dbReference>
<dbReference type="Gene3D" id="3.40.50.1000">
    <property type="entry name" value="HAD superfamily/HAD-like"/>
    <property type="match status" value="1"/>
</dbReference>
<sequence length="408" mass="46018">MKLLFNPTTLSGASDIVMVEHPDGTIKSSPWLLRFGNLQFLKHFTRTISVSINDNPAPFTMYVNEWGIGQFYETQNLQERKLASNKIYPTKIHPTVNLTPQDIRGILESKTNEPTLGNDFSKFIERDSAVDIDIVFTYSDPDPKPVEAVSSHIDLTESIHYSEESQMTKDIETKQPVPSELILQEIRPFLHYGRNKITFTVSSLLQGPKTVNTLIFLYKYTDKLIISDIDGTITCSDAIGQACGFIGADWSQPGVAKLFNQMSDHGLYFLYLSSRPVSQATVTRDIIERINQGGLRLPDGPCITSNDSLLGSLTREIIIHNPESFKIPIIGILIDLWPKDQKPVVLALGNKQNDVRSYAANKILPEEIILFDMFHRVFDSTGKIKLYDSIKTFSLHLDEFLKKLHIIG</sequence>
<dbReference type="SUPFAM" id="SSF56784">
    <property type="entry name" value="HAD-like"/>
    <property type="match status" value="1"/>
</dbReference>
<proteinExistence type="inferred from homology"/>
<keyword evidence="4" id="KW-1185">Reference proteome</keyword>
<reference evidence="3" key="1">
    <citation type="submission" date="2006-10" db="EMBL/GenBank/DDBJ databases">
        <authorList>
            <person name="Amadeo P."/>
            <person name="Zhao Q."/>
            <person name="Wortman J."/>
            <person name="Fraser-Liggett C."/>
            <person name="Carlton J."/>
        </authorList>
    </citation>
    <scope>NUCLEOTIDE SEQUENCE</scope>
    <source>
        <strain evidence="3">G3</strain>
    </source>
</reference>
<dbReference type="OMA" id="HIDLTES"/>
<organism evidence="3 4">
    <name type="scientific">Trichomonas vaginalis (strain ATCC PRA-98 / G3)</name>
    <dbReference type="NCBI Taxonomy" id="412133"/>
    <lineage>
        <taxon>Eukaryota</taxon>
        <taxon>Metamonada</taxon>
        <taxon>Parabasalia</taxon>
        <taxon>Trichomonadida</taxon>
        <taxon>Trichomonadidae</taxon>
        <taxon>Trichomonas</taxon>
    </lineage>
</organism>
<dbReference type="Pfam" id="PF04571">
    <property type="entry name" value="Lipin_N"/>
    <property type="match status" value="1"/>
</dbReference>
<dbReference type="InterPro" id="IPR023214">
    <property type="entry name" value="HAD_sf"/>
</dbReference>
<dbReference type="VEuPathDB" id="TrichDB:TVAGG3_0232160"/>
<evidence type="ECO:0000313" key="4">
    <source>
        <dbReference type="Proteomes" id="UP000001542"/>
    </source>
</evidence>
<name>A2FBC3_TRIV3</name>
<dbReference type="PANTHER" id="PTHR12181:SF12">
    <property type="entry name" value="PHOSPHATIDATE PHOSPHATASE"/>
    <property type="match status" value="1"/>
</dbReference>
<dbReference type="eggNOG" id="KOG2116">
    <property type="taxonomic scope" value="Eukaryota"/>
</dbReference>
<dbReference type="AlphaFoldDB" id="A2FBC3"/>
<protein>
    <submittedName>
        <fullName evidence="3">Nuclear elongation and deformation protein, putative</fullName>
    </submittedName>
</protein>
<dbReference type="InterPro" id="IPR036412">
    <property type="entry name" value="HAD-like_sf"/>
</dbReference>
<dbReference type="STRING" id="5722.A2FBC3"/>
<dbReference type="GO" id="GO:0006629">
    <property type="term" value="P:lipid metabolic process"/>
    <property type="evidence" value="ECO:0000318"/>
    <property type="project" value="GO_Central"/>
</dbReference>
<dbReference type="VEuPathDB" id="TrichDB:TVAG_157880"/>
<dbReference type="Proteomes" id="UP000001542">
    <property type="component" value="Unassembled WGS sequence"/>
</dbReference>
<dbReference type="PANTHER" id="PTHR12181">
    <property type="entry name" value="LIPIN"/>
    <property type="match status" value="1"/>
</dbReference>
<dbReference type="InterPro" id="IPR026058">
    <property type="entry name" value="LIPIN"/>
</dbReference>
<comment type="similarity">
    <text evidence="1">Belongs to the lipin family.</text>
</comment>
<dbReference type="RefSeq" id="XP_001310733.1">
    <property type="nucleotide sequence ID" value="XM_001310732.1"/>
</dbReference>
<dbReference type="FunFam" id="3.40.50.1000:FF:000515">
    <property type="match status" value="1"/>
</dbReference>